<protein>
    <recommendedName>
        <fullName evidence="2">DUF6987 domain-containing protein</fullName>
    </recommendedName>
</protein>
<dbReference type="PANTHER" id="PTHR39461">
    <property type="entry name" value="LEA DOMAIN PROTEIN (AFU_ORTHOLOGUE AFUA_8G04920)"/>
    <property type="match status" value="1"/>
</dbReference>
<dbReference type="AlphaFoldDB" id="A0A8H8CLE9"/>
<feature type="region of interest" description="Disordered" evidence="1">
    <location>
        <begin position="95"/>
        <end position="125"/>
    </location>
</feature>
<feature type="compositionally biased region" description="Basic and acidic residues" evidence="1">
    <location>
        <begin position="16"/>
        <end position="32"/>
    </location>
</feature>
<evidence type="ECO:0000256" key="1">
    <source>
        <dbReference type="SAM" id="MobiDB-lite"/>
    </source>
</evidence>
<dbReference type="InterPro" id="IPR054256">
    <property type="entry name" value="DUF6987"/>
</dbReference>
<feature type="compositionally biased region" description="Basic and acidic residues" evidence="1">
    <location>
        <begin position="104"/>
        <end position="125"/>
    </location>
</feature>
<evidence type="ECO:0000259" key="2">
    <source>
        <dbReference type="Pfam" id="PF22485"/>
    </source>
</evidence>
<dbReference type="Pfam" id="PF22485">
    <property type="entry name" value="DUF6987"/>
    <property type="match status" value="1"/>
</dbReference>
<accession>A0A8H8CLE9</accession>
<comment type="caution">
    <text evidence="3">The sequence shown here is derived from an EMBL/GenBank/DDBJ whole genome shotgun (WGS) entry which is preliminary data.</text>
</comment>
<feature type="domain" description="DUF6987" evidence="2">
    <location>
        <begin position="26"/>
        <end position="224"/>
    </location>
</feature>
<gene>
    <name evidence="3" type="ORF">JR316_002896</name>
</gene>
<reference evidence="3" key="1">
    <citation type="submission" date="2021-02" db="EMBL/GenBank/DDBJ databases">
        <title>Psilocybe cubensis genome.</title>
        <authorList>
            <person name="Mckernan K.J."/>
            <person name="Crawford S."/>
            <person name="Trippe A."/>
            <person name="Kane L.T."/>
            <person name="Mclaughlin S."/>
        </authorList>
    </citation>
    <scope>NUCLEOTIDE SEQUENCE [LARGE SCALE GENOMIC DNA]</scope>
    <source>
        <strain evidence="3">MGC-MH-2018</strain>
    </source>
</reference>
<dbReference type="EMBL" id="JAFIQS010000003">
    <property type="protein sequence ID" value="KAG5170822.1"/>
    <property type="molecule type" value="Genomic_DNA"/>
</dbReference>
<evidence type="ECO:0000313" key="3">
    <source>
        <dbReference type="EMBL" id="KAG5170822.1"/>
    </source>
</evidence>
<dbReference type="PANTHER" id="PTHR39461:SF1">
    <property type="entry name" value="LEA DOMAIN PROTEIN (AFU_ORTHOLOGUE AFUA_8G04920)"/>
    <property type="match status" value="1"/>
</dbReference>
<name>A0A8H8CLE9_PSICU</name>
<proteinExistence type="predicted"/>
<feature type="region of interest" description="Disordered" evidence="1">
    <location>
        <begin position="1"/>
        <end position="32"/>
    </location>
</feature>
<dbReference type="OrthoDB" id="3937590at2759"/>
<organism evidence="3">
    <name type="scientific">Psilocybe cubensis</name>
    <name type="common">Psychedelic mushroom</name>
    <name type="synonym">Stropharia cubensis</name>
    <dbReference type="NCBI Taxonomy" id="181762"/>
    <lineage>
        <taxon>Eukaryota</taxon>
        <taxon>Fungi</taxon>
        <taxon>Dikarya</taxon>
        <taxon>Basidiomycota</taxon>
        <taxon>Agaricomycotina</taxon>
        <taxon>Agaricomycetes</taxon>
        <taxon>Agaricomycetidae</taxon>
        <taxon>Agaricales</taxon>
        <taxon>Agaricineae</taxon>
        <taxon>Strophariaceae</taxon>
        <taxon>Psilocybe</taxon>
    </lineage>
</organism>
<sequence length="232" mass="25392">MAEILSGQHDFTPQPKIDEGVNHDEKSDKLSQTDKELALRLSSIIEDANAHVSPLCQMIRKNIESFEAEEEDDRDEQALVKEVRPLLEETEKALNETNGAIKGSDPDGRLAKQAQHDLKTEQASPEQERLAEALKVLVEEVQGTVQWAKEKLNNFPKAKRDLGPLLDALTHPLTQIVGGVGLLLAGVLNLLGNLLKGFGLDSFLKGVVTATGLDKIYKGMGLGKWLNSGIKN</sequence>